<evidence type="ECO:0000313" key="3">
    <source>
        <dbReference type="Proteomes" id="UP001081283"/>
    </source>
</evidence>
<sequence>MTLSFKSTLAGAAALLLASAASASAQTYNLTLCGASPGGLWSLLGAGIDAAVKTSYPGSTVTYQTSGGGLANVGLLDKGTCDLAIIHDAEAKLALGGKAPFKAPIDSMATIAQLYTWAPMQAIVSADYAKEHNLTTLEDIAAQKLPIRIALNRRGNVVSSVGESMLNAIGASAEEIDSWGGDVQFAASGEQGDLMRDRRIDMILNSLFVNHSSIRELASAIDVKLLPITEETAQKVVDEWDIKSFTIPNAAYDWTDEDILTVTVSAQLFVRADADEQMVHDIAKALTDNAGQLQSVHKAMAPLDVELMAGAKTVPYHAAAKKIYEDAGY</sequence>
<keyword evidence="3" id="KW-1185">Reference proteome</keyword>
<dbReference type="PANTHER" id="PTHR42941:SF1">
    <property type="entry name" value="SLL1037 PROTEIN"/>
    <property type="match status" value="1"/>
</dbReference>
<dbReference type="SUPFAM" id="SSF53850">
    <property type="entry name" value="Periplasmic binding protein-like II"/>
    <property type="match status" value="1"/>
</dbReference>
<evidence type="ECO:0000313" key="2">
    <source>
        <dbReference type="EMBL" id="MCY0096919.1"/>
    </source>
</evidence>
<dbReference type="NCBIfam" id="TIGR02122">
    <property type="entry name" value="TRAP_TAXI"/>
    <property type="match status" value="1"/>
</dbReference>
<keyword evidence="1" id="KW-0732">Signal</keyword>
<protein>
    <submittedName>
        <fullName evidence="2">TAXI family TRAP transporter solute-binding subunit</fullName>
    </submittedName>
</protein>
<dbReference type="PANTHER" id="PTHR42941">
    <property type="entry name" value="SLL1037 PROTEIN"/>
    <property type="match status" value="1"/>
</dbReference>
<accession>A0ABT3YLY3</accession>
<reference evidence="2" key="1">
    <citation type="submission" date="2022-10" db="EMBL/GenBank/DDBJ databases">
        <title>Hoeflea sp. J2-29, isolated from marine algae.</title>
        <authorList>
            <person name="Kristyanto S."/>
            <person name="Kim J.M."/>
            <person name="Jeon C.O."/>
        </authorList>
    </citation>
    <scope>NUCLEOTIDE SEQUENCE</scope>
    <source>
        <strain evidence="2">J2-29</strain>
    </source>
</reference>
<comment type="caution">
    <text evidence="2">The sequence shown here is derived from an EMBL/GenBank/DDBJ whole genome shotgun (WGS) entry which is preliminary data.</text>
</comment>
<evidence type="ECO:0000256" key="1">
    <source>
        <dbReference type="SAM" id="SignalP"/>
    </source>
</evidence>
<feature type="signal peptide" evidence="1">
    <location>
        <begin position="1"/>
        <end position="25"/>
    </location>
</feature>
<name>A0ABT3YLY3_9HYPH</name>
<organism evidence="2 3">
    <name type="scientific">Hoeflea ulvae</name>
    <dbReference type="NCBI Taxonomy" id="2983764"/>
    <lineage>
        <taxon>Bacteria</taxon>
        <taxon>Pseudomonadati</taxon>
        <taxon>Pseudomonadota</taxon>
        <taxon>Alphaproteobacteria</taxon>
        <taxon>Hyphomicrobiales</taxon>
        <taxon>Rhizobiaceae</taxon>
        <taxon>Hoeflea</taxon>
    </lineage>
</organism>
<dbReference type="RefSeq" id="WP_267614754.1">
    <property type="nucleotide sequence ID" value="NZ_JAOVZQ010000001.1"/>
</dbReference>
<proteinExistence type="predicted"/>
<gene>
    <name evidence="2" type="ORF">OEG82_23335</name>
</gene>
<dbReference type="Pfam" id="PF16868">
    <property type="entry name" value="NMT1_3"/>
    <property type="match status" value="1"/>
</dbReference>
<feature type="chain" id="PRO_5047530333" evidence="1">
    <location>
        <begin position="26"/>
        <end position="329"/>
    </location>
</feature>
<dbReference type="Gene3D" id="3.40.190.10">
    <property type="entry name" value="Periplasmic binding protein-like II"/>
    <property type="match status" value="2"/>
</dbReference>
<dbReference type="EMBL" id="JAOVZQ010000001">
    <property type="protein sequence ID" value="MCY0096919.1"/>
    <property type="molecule type" value="Genomic_DNA"/>
</dbReference>
<dbReference type="InterPro" id="IPR011852">
    <property type="entry name" value="TRAP_TAXI"/>
</dbReference>
<dbReference type="Proteomes" id="UP001081283">
    <property type="component" value="Unassembled WGS sequence"/>
</dbReference>